<evidence type="ECO:0000313" key="3">
    <source>
        <dbReference type="Proteomes" id="UP000708576"/>
    </source>
</evidence>
<dbReference type="InterPro" id="IPR036291">
    <property type="entry name" value="NAD(P)-bd_dom_sf"/>
</dbReference>
<proteinExistence type="predicted"/>
<organism evidence="2 3">
    <name type="scientific">Carboxylicivirga linearis</name>
    <dbReference type="NCBI Taxonomy" id="1628157"/>
    <lineage>
        <taxon>Bacteria</taxon>
        <taxon>Pseudomonadati</taxon>
        <taxon>Bacteroidota</taxon>
        <taxon>Bacteroidia</taxon>
        <taxon>Marinilabiliales</taxon>
        <taxon>Marinilabiliaceae</taxon>
        <taxon>Carboxylicivirga</taxon>
    </lineage>
</organism>
<gene>
    <name evidence="2" type="ORF">KEM10_03570</name>
</gene>
<evidence type="ECO:0000313" key="2">
    <source>
        <dbReference type="EMBL" id="MBS2097343.1"/>
    </source>
</evidence>
<dbReference type="Gene3D" id="3.40.50.720">
    <property type="entry name" value="NAD(P)-binding Rossmann-like Domain"/>
    <property type="match status" value="1"/>
</dbReference>
<reference evidence="2 3" key="1">
    <citation type="journal article" date="2015" name="Int. J. Syst. Evol. Microbiol.">
        <title>Carboxylicivirga linearis sp. nov., isolated from a sea cucumber culture pond.</title>
        <authorList>
            <person name="Wang F.Q."/>
            <person name="Zhou Y.X."/>
            <person name="Lin X.Z."/>
            <person name="Chen G.J."/>
            <person name="Du Z.J."/>
        </authorList>
    </citation>
    <scope>NUCLEOTIDE SEQUENCE [LARGE SCALE GENOMIC DNA]</scope>
    <source>
        <strain evidence="2 3">FB218</strain>
    </source>
</reference>
<dbReference type="SUPFAM" id="SSF51735">
    <property type="entry name" value="NAD(P)-binding Rossmann-fold domains"/>
    <property type="match status" value="1"/>
</dbReference>
<accession>A0ABS5JRA4</accession>
<dbReference type="InterPro" id="IPR001509">
    <property type="entry name" value="Epimerase_deHydtase"/>
</dbReference>
<keyword evidence="3" id="KW-1185">Reference proteome</keyword>
<sequence length="322" mass="36277">MKSVFVTGANGLLGTNLVLMLVEQGFAVKALVRRKDSFIKFHHTNLKLIEGDLQNTDLLINEIMGCQYVAHIAANTSQGLLKLADYYSANIQGTQNIIDACKVNRIEKLVYISTANIFSSGDPIQPSNENSPMNYPFSKMLYVKSKKRAQDLIDKASEELNITSICPSFMLGEYDTKPSSGKIILMALNKRLVFYPTGGKSFVHVKDVPQGIINAFNQKQSGQKYILSNENLSYKKFYSKLINQTHQKTTLIPIPNLVLLMIGLTGEILRFFRVQTDLSFLNLKALTVRNYFSNHKAKQELKIQFTPIDEAIKDAVDYFEKS</sequence>
<dbReference type="PANTHER" id="PTHR48079:SF6">
    <property type="entry name" value="NAD(P)-BINDING DOMAIN-CONTAINING PROTEIN-RELATED"/>
    <property type="match status" value="1"/>
</dbReference>
<dbReference type="InterPro" id="IPR051783">
    <property type="entry name" value="NAD(P)-dependent_oxidoreduct"/>
</dbReference>
<dbReference type="Pfam" id="PF01370">
    <property type="entry name" value="Epimerase"/>
    <property type="match status" value="1"/>
</dbReference>
<comment type="caution">
    <text evidence="2">The sequence shown here is derived from an EMBL/GenBank/DDBJ whole genome shotgun (WGS) entry which is preliminary data.</text>
</comment>
<dbReference type="EMBL" id="JAGUCO010000002">
    <property type="protein sequence ID" value="MBS2097343.1"/>
    <property type="molecule type" value="Genomic_DNA"/>
</dbReference>
<protein>
    <submittedName>
        <fullName evidence="2">NAD-dependent epimerase/dehydratase family protein</fullName>
    </submittedName>
</protein>
<evidence type="ECO:0000259" key="1">
    <source>
        <dbReference type="Pfam" id="PF01370"/>
    </source>
</evidence>
<dbReference type="Proteomes" id="UP000708576">
    <property type="component" value="Unassembled WGS sequence"/>
</dbReference>
<dbReference type="PANTHER" id="PTHR48079">
    <property type="entry name" value="PROTEIN YEEZ"/>
    <property type="match status" value="1"/>
</dbReference>
<dbReference type="RefSeq" id="WP_212213624.1">
    <property type="nucleotide sequence ID" value="NZ_JAGUCO010000002.1"/>
</dbReference>
<feature type="domain" description="NAD-dependent epimerase/dehydratase" evidence="1">
    <location>
        <begin position="4"/>
        <end position="224"/>
    </location>
</feature>
<name>A0ABS5JRA4_9BACT</name>